<comment type="caution">
    <text evidence="3">The sequence shown here is derived from an EMBL/GenBank/DDBJ whole genome shotgun (WGS) entry which is preliminary data.</text>
</comment>
<evidence type="ECO:0000256" key="2">
    <source>
        <dbReference type="SAM" id="Phobius"/>
    </source>
</evidence>
<keyword evidence="2" id="KW-0812">Transmembrane</keyword>
<name>A0A371IBL2_MUCPR</name>
<reference evidence="3" key="1">
    <citation type="submission" date="2018-05" db="EMBL/GenBank/DDBJ databases">
        <title>Draft genome of Mucuna pruriens seed.</title>
        <authorList>
            <person name="Nnadi N.E."/>
            <person name="Vos R."/>
            <person name="Hasami M.H."/>
            <person name="Devisetty U.K."/>
            <person name="Aguiy J.C."/>
        </authorList>
    </citation>
    <scope>NUCLEOTIDE SEQUENCE [LARGE SCALE GENOMIC DNA]</scope>
    <source>
        <strain evidence="3">JCA_2017</strain>
    </source>
</reference>
<dbReference type="Proteomes" id="UP000257109">
    <property type="component" value="Unassembled WGS sequence"/>
</dbReference>
<feature type="region of interest" description="Disordered" evidence="1">
    <location>
        <begin position="51"/>
        <end position="74"/>
    </location>
</feature>
<accession>A0A371IBL2</accession>
<protein>
    <submittedName>
        <fullName evidence="3">Uncharacterized protein</fullName>
    </submittedName>
</protein>
<evidence type="ECO:0000256" key="1">
    <source>
        <dbReference type="SAM" id="MobiDB-lite"/>
    </source>
</evidence>
<evidence type="ECO:0000313" key="4">
    <source>
        <dbReference type="Proteomes" id="UP000257109"/>
    </source>
</evidence>
<sequence length="74" mass="8016">MYRDFSLIDGDHAVETHLTFGSRALYLFGMILISLSIISMAILSCGEYDGSNKSRRRDGVHDGSGGGSVYVGEI</sequence>
<evidence type="ECO:0000313" key="3">
    <source>
        <dbReference type="EMBL" id="RDY12431.1"/>
    </source>
</evidence>
<keyword evidence="2" id="KW-0472">Membrane</keyword>
<feature type="transmembrane region" description="Helical" evidence="2">
    <location>
        <begin position="24"/>
        <end position="46"/>
    </location>
</feature>
<feature type="non-terminal residue" evidence="3">
    <location>
        <position position="1"/>
    </location>
</feature>
<dbReference type="EMBL" id="QJKJ01000468">
    <property type="protein sequence ID" value="RDY12431.1"/>
    <property type="molecule type" value="Genomic_DNA"/>
</dbReference>
<keyword evidence="2" id="KW-1133">Transmembrane helix</keyword>
<gene>
    <name evidence="3" type="ORF">CR513_02781</name>
</gene>
<organism evidence="3 4">
    <name type="scientific">Mucuna pruriens</name>
    <name type="common">Velvet bean</name>
    <name type="synonym">Dolichos pruriens</name>
    <dbReference type="NCBI Taxonomy" id="157652"/>
    <lineage>
        <taxon>Eukaryota</taxon>
        <taxon>Viridiplantae</taxon>
        <taxon>Streptophyta</taxon>
        <taxon>Embryophyta</taxon>
        <taxon>Tracheophyta</taxon>
        <taxon>Spermatophyta</taxon>
        <taxon>Magnoliopsida</taxon>
        <taxon>eudicotyledons</taxon>
        <taxon>Gunneridae</taxon>
        <taxon>Pentapetalae</taxon>
        <taxon>rosids</taxon>
        <taxon>fabids</taxon>
        <taxon>Fabales</taxon>
        <taxon>Fabaceae</taxon>
        <taxon>Papilionoideae</taxon>
        <taxon>50 kb inversion clade</taxon>
        <taxon>NPAAA clade</taxon>
        <taxon>indigoferoid/millettioid clade</taxon>
        <taxon>Phaseoleae</taxon>
        <taxon>Mucuna</taxon>
    </lineage>
</organism>
<dbReference type="AlphaFoldDB" id="A0A371IBL2"/>
<feature type="compositionally biased region" description="Gly residues" evidence="1">
    <location>
        <begin position="62"/>
        <end position="74"/>
    </location>
</feature>
<proteinExistence type="predicted"/>
<keyword evidence="4" id="KW-1185">Reference proteome</keyword>